<gene>
    <name evidence="2" type="ORF">KC01_LOCUS6514</name>
</gene>
<accession>A0AAV2JFA5</accession>
<dbReference type="PROSITE" id="PS50292">
    <property type="entry name" value="PEROXIDASE_3"/>
    <property type="match status" value="1"/>
</dbReference>
<dbReference type="AlphaFoldDB" id="A0AAV2JFA5"/>
<proteinExistence type="predicted"/>
<dbReference type="Gene3D" id="1.10.640.10">
    <property type="entry name" value="Haem peroxidase domain superfamily, animal type"/>
    <property type="match status" value="2"/>
</dbReference>
<keyword evidence="1" id="KW-0479">Metal-binding</keyword>
<dbReference type="SUPFAM" id="SSF48113">
    <property type="entry name" value="Heme-dependent peroxidases"/>
    <property type="match status" value="1"/>
</dbReference>
<dbReference type="Pfam" id="PF03098">
    <property type="entry name" value="An_peroxidase"/>
    <property type="match status" value="2"/>
</dbReference>
<sequence>MFTFARQTQTQTLKVTRAAEVFHTTLQVLKSRVRRRYSREAAELLLWEDVALMWDLSQCPPAPLPSECQDPPHEYRSIDGRCNNRLNPLWGAANTALVRWLPAEYEDGEREPKGWNSDRLHNGFLLPSVWEVSKTVLRSSIKPREKEYSQLLVEWGQYIDHDITFTPQTNKMSCLSTCDNVHPCFPIKTGDGCMAFHRSSPACCLHPDLGHTLQLQQMNSITSFLDASVVYGHDADLQASLRGSDGKLSVHHEFRDPRGRPYLPPVPSLPSGCLQDVRHTEGPRVECFLAGDSRVNEGLPLTSLHTLWLREHNRIAQELRTLNAHWSSDTLFQETRKIIGAMHQAPGNISNYLRLHTSLDFLFSSTLICEKKKNHNATLTVIITMRDYIPKIIGPVSYERHIGPYRGYDPDVDPSASNVFATAAFRFGHAAISPTLRRLNQSFQEDERWPHLRLHHTFFSPWRIVKEGGIEPVLRGLIGTAAPAVHADMLVTEELTERLVVLNIPQKMDLAALNLQRGREHGLPGYNKWRQFCGLAPVRTLEDFSEVVGDAIVAKKILDLYKHPNNIDVWLGGLVERFLPGSRTGPLFSCLIAKQMRVLRDGDRFWWEAVGQFAQRQKSELLKTSLSRLICDNSDIAEHGGLQDSDSPKAKSCLASLSRDCGLCFCKHHKRTRTSYRTWRKTYSARNLPETKSTK</sequence>
<evidence type="ECO:0000313" key="2">
    <source>
        <dbReference type="EMBL" id="CAL1574838.1"/>
    </source>
</evidence>
<dbReference type="PANTHER" id="PTHR11475">
    <property type="entry name" value="OXIDASE/PEROXIDASE"/>
    <property type="match status" value="1"/>
</dbReference>
<protein>
    <recommendedName>
        <fullName evidence="4">Thyroid peroxidase</fullName>
    </recommendedName>
</protein>
<dbReference type="EMBL" id="OZ035834">
    <property type="protein sequence ID" value="CAL1574838.1"/>
    <property type="molecule type" value="Genomic_DNA"/>
</dbReference>
<dbReference type="GO" id="GO:0046872">
    <property type="term" value="F:metal ion binding"/>
    <property type="evidence" value="ECO:0007669"/>
    <property type="project" value="UniProtKB-KW"/>
</dbReference>
<feature type="binding site" description="axial binding residue" evidence="1">
    <location>
        <position position="429"/>
    </location>
    <ligand>
        <name>heme b</name>
        <dbReference type="ChEBI" id="CHEBI:60344"/>
    </ligand>
    <ligandPart>
        <name>Fe</name>
        <dbReference type="ChEBI" id="CHEBI:18248"/>
    </ligandPart>
</feature>
<keyword evidence="1" id="KW-0349">Heme</keyword>
<dbReference type="Proteomes" id="UP001497482">
    <property type="component" value="Chromosome 12"/>
</dbReference>
<evidence type="ECO:0000313" key="3">
    <source>
        <dbReference type="Proteomes" id="UP001497482"/>
    </source>
</evidence>
<evidence type="ECO:0008006" key="4">
    <source>
        <dbReference type="Google" id="ProtNLM"/>
    </source>
</evidence>
<keyword evidence="1" id="KW-0408">Iron</keyword>
<dbReference type="PANTHER" id="PTHR11475:SF60">
    <property type="entry name" value="THYROID PEROXIDASE"/>
    <property type="match status" value="1"/>
</dbReference>
<name>A0AAV2JFA5_KNICA</name>
<dbReference type="InterPro" id="IPR019791">
    <property type="entry name" value="Haem_peroxidase_animal"/>
</dbReference>
<dbReference type="GO" id="GO:0004601">
    <property type="term" value="F:peroxidase activity"/>
    <property type="evidence" value="ECO:0007669"/>
    <property type="project" value="InterPro"/>
</dbReference>
<dbReference type="PRINTS" id="PR00457">
    <property type="entry name" value="ANPEROXIDASE"/>
</dbReference>
<dbReference type="GO" id="GO:0005615">
    <property type="term" value="C:extracellular space"/>
    <property type="evidence" value="ECO:0007669"/>
    <property type="project" value="TreeGrafter"/>
</dbReference>
<keyword evidence="3" id="KW-1185">Reference proteome</keyword>
<reference evidence="2 3" key="1">
    <citation type="submission" date="2024-04" db="EMBL/GenBank/DDBJ databases">
        <authorList>
            <person name="Waldvogel A.-M."/>
            <person name="Schoenle A."/>
        </authorList>
    </citation>
    <scope>NUCLEOTIDE SEQUENCE [LARGE SCALE GENOMIC DNA]</scope>
</reference>
<evidence type="ECO:0000256" key="1">
    <source>
        <dbReference type="PIRSR" id="PIRSR619791-2"/>
    </source>
</evidence>
<dbReference type="GO" id="GO:0020037">
    <property type="term" value="F:heme binding"/>
    <property type="evidence" value="ECO:0007669"/>
    <property type="project" value="InterPro"/>
</dbReference>
<dbReference type="GO" id="GO:0006979">
    <property type="term" value="P:response to oxidative stress"/>
    <property type="evidence" value="ECO:0007669"/>
    <property type="project" value="InterPro"/>
</dbReference>
<dbReference type="InterPro" id="IPR010255">
    <property type="entry name" value="Haem_peroxidase_sf"/>
</dbReference>
<organism evidence="2 3">
    <name type="scientific">Knipowitschia caucasica</name>
    <name type="common">Caucasian dwarf goby</name>
    <name type="synonym">Pomatoschistus caucasicus</name>
    <dbReference type="NCBI Taxonomy" id="637954"/>
    <lineage>
        <taxon>Eukaryota</taxon>
        <taxon>Metazoa</taxon>
        <taxon>Chordata</taxon>
        <taxon>Craniata</taxon>
        <taxon>Vertebrata</taxon>
        <taxon>Euteleostomi</taxon>
        <taxon>Actinopterygii</taxon>
        <taxon>Neopterygii</taxon>
        <taxon>Teleostei</taxon>
        <taxon>Neoteleostei</taxon>
        <taxon>Acanthomorphata</taxon>
        <taxon>Gobiaria</taxon>
        <taxon>Gobiiformes</taxon>
        <taxon>Gobioidei</taxon>
        <taxon>Gobiidae</taxon>
        <taxon>Gobiinae</taxon>
        <taxon>Knipowitschia</taxon>
    </lineage>
</organism>
<dbReference type="InterPro" id="IPR037120">
    <property type="entry name" value="Haem_peroxidase_sf_animal"/>
</dbReference>